<dbReference type="InterPro" id="IPR000835">
    <property type="entry name" value="HTH_MarR-typ"/>
</dbReference>
<feature type="compositionally biased region" description="Low complexity" evidence="1">
    <location>
        <begin position="124"/>
        <end position="146"/>
    </location>
</feature>
<reference evidence="4 5" key="1">
    <citation type="journal article" date="2019" name="Int. J. Syst. Evol. Microbiol.">
        <title>The Global Catalogue of Microorganisms (GCM) 10K type strain sequencing project: providing services to taxonomists for standard genome sequencing and annotation.</title>
        <authorList>
            <consortium name="The Broad Institute Genomics Platform"/>
            <consortium name="The Broad Institute Genome Sequencing Center for Infectious Disease"/>
            <person name="Wu L."/>
            <person name="Ma J."/>
        </authorList>
    </citation>
    <scope>NUCLEOTIDE SEQUENCE [LARGE SCALE GENOMIC DNA]</scope>
    <source>
        <strain evidence="4 5">JCM 15481</strain>
    </source>
</reference>
<feature type="domain" description="HTH marR-type" evidence="3">
    <location>
        <begin position="177"/>
        <end position="235"/>
    </location>
</feature>
<sequence>MTNQPTPHRDPSPGPDAQDATGLPGPAADVFAALTGKTECTAAELARTTGLGRSTATKALAHLEQCGLAVRTRGQLEGGRRTPDRWEPAPERAAGPDTAEHTEPNPTPTNAESNTNENEADGSPDTAHPADDTAAAVDDGHNATPSSPKPSADPAPDTRPTTPPRTGRLAPGALRKQVLSHLQAHPTEAFTATQISRAIERSSGAIANALATLTTKGLAEQVTDTPRRYRLTEAGAADAH</sequence>
<name>A0ABN2XFD3_9ACTN</name>
<protein>
    <recommendedName>
        <fullName evidence="2 3">HTH marR-type domain-containing protein</fullName>
    </recommendedName>
</protein>
<dbReference type="Pfam" id="PF13463">
    <property type="entry name" value="HTH_27"/>
    <property type="match status" value="1"/>
</dbReference>
<dbReference type="Gene3D" id="1.10.10.10">
    <property type="entry name" value="Winged helix-like DNA-binding domain superfamily/Winged helix DNA-binding domain"/>
    <property type="match status" value="2"/>
</dbReference>
<keyword evidence="5" id="KW-1185">Reference proteome</keyword>
<feature type="region of interest" description="Disordered" evidence="1">
    <location>
        <begin position="1"/>
        <end position="28"/>
    </location>
</feature>
<dbReference type="InterPro" id="IPR036388">
    <property type="entry name" value="WH-like_DNA-bd_sf"/>
</dbReference>
<evidence type="ECO:0000259" key="3">
    <source>
        <dbReference type="Pfam" id="PF13463"/>
    </source>
</evidence>
<dbReference type="EMBL" id="BAAAPF010000008">
    <property type="protein sequence ID" value="GAA2110094.1"/>
    <property type="molecule type" value="Genomic_DNA"/>
</dbReference>
<organism evidence="4 5">
    <name type="scientific">Streptomyces synnematoformans</name>
    <dbReference type="NCBI Taxonomy" id="415721"/>
    <lineage>
        <taxon>Bacteria</taxon>
        <taxon>Bacillati</taxon>
        <taxon>Actinomycetota</taxon>
        <taxon>Actinomycetes</taxon>
        <taxon>Kitasatosporales</taxon>
        <taxon>Streptomycetaceae</taxon>
        <taxon>Streptomyces</taxon>
    </lineage>
</organism>
<dbReference type="RefSeq" id="WP_344287704.1">
    <property type="nucleotide sequence ID" value="NZ_BAAAPF010000008.1"/>
</dbReference>
<dbReference type="Proteomes" id="UP001500443">
    <property type="component" value="Unassembled WGS sequence"/>
</dbReference>
<feature type="compositionally biased region" description="Low complexity" evidence="1">
    <location>
        <begin position="108"/>
        <end position="117"/>
    </location>
</feature>
<dbReference type="InterPro" id="IPR036390">
    <property type="entry name" value="WH_DNA-bd_sf"/>
</dbReference>
<feature type="compositionally biased region" description="Basic and acidic residues" evidence="1">
    <location>
        <begin position="78"/>
        <end position="90"/>
    </location>
</feature>
<comment type="caution">
    <text evidence="4">The sequence shown here is derived from an EMBL/GenBank/DDBJ whole genome shotgun (WGS) entry which is preliminary data.</text>
</comment>
<evidence type="ECO:0000259" key="2">
    <source>
        <dbReference type="Pfam" id="PF12802"/>
    </source>
</evidence>
<dbReference type="Pfam" id="PF12802">
    <property type="entry name" value="MarR_2"/>
    <property type="match status" value="1"/>
</dbReference>
<proteinExistence type="predicted"/>
<evidence type="ECO:0000313" key="5">
    <source>
        <dbReference type="Proteomes" id="UP001500443"/>
    </source>
</evidence>
<feature type="region of interest" description="Disordered" evidence="1">
    <location>
        <begin position="69"/>
        <end position="172"/>
    </location>
</feature>
<evidence type="ECO:0000256" key="1">
    <source>
        <dbReference type="SAM" id="MobiDB-lite"/>
    </source>
</evidence>
<evidence type="ECO:0000313" key="4">
    <source>
        <dbReference type="EMBL" id="GAA2110094.1"/>
    </source>
</evidence>
<gene>
    <name evidence="4" type="ORF">GCM10009802_06840</name>
</gene>
<dbReference type="SUPFAM" id="SSF46785">
    <property type="entry name" value="Winged helix' DNA-binding domain"/>
    <property type="match status" value="2"/>
</dbReference>
<feature type="domain" description="HTH marR-type" evidence="2">
    <location>
        <begin position="22"/>
        <end position="73"/>
    </location>
</feature>
<accession>A0ABN2XFD3</accession>
<feature type="compositionally biased region" description="Low complexity" evidence="1">
    <location>
        <begin position="154"/>
        <end position="166"/>
    </location>
</feature>